<reference evidence="2" key="2">
    <citation type="submission" date="2025-08" db="UniProtKB">
        <authorList>
            <consortium name="Ensembl"/>
        </authorList>
    </citation>
    <scope>IDENTIFICATION</scope>
</reference>
<reference evidence="2 3" key="1">
    <citation type="submission" date="2016-06" db="EMBL/GenBank/DDBJ databases">
        <title>Genome of Rhinopithecus bieti.</title>
        <authorList>
            <person name="Wu"/>
            <person name="C.-I. and Zhang"/>
            <person name="Y."/>
        </authorList>
    </citation>
    <scope>NUCLEOTIDE SEQUENCE</scope>
</reference>
<proteinExistence type="predicted"/>
<protein>
    <submittedName>
        <fullName evidence="2">Uncharacterized protein</fullName>
    </submittedName>
</protein>
<dbReference type="Proteomes" id="UP000233180">
    <property type="component" value="Unassembled WGS sequence"/>
</dbReference>
<dbReference type="AlphaFoldDB" id="A0A2K6JPL3"/>
<evidence type="ECO:0000313" key="3">
    <source>
        <dbReference type="Proteomes" id="UP000233180"/>
    </source>
</evidence>
<dbReference type="OMA" id="ACQPVMP"/>
<dbReference type="GeneTree" id="ENSGT00910000147312"/>
<organism evidence="2 3">
    <name type="scientific">Rhinopithecus bieti</name>
    <name type="common">Black snub-nosed monkey</name>
    <name type="synonym">Pygathrix bieti</name>
    <dbReference type="NCBI Taxonomy" id="61621"/>
    <lineage>
        <taxon>Eukaryota</taxon>
        <taxon>Metazoa</taxon>
        <taxon>Chordata</taxon>
        <taxon>Craniata</taxon>
        <taxon>Vertebrata</taxon>
        <taxon>Euteleostomi</taxon>
        <taxon>Mammalia</taxon>
        <taxon>Eutheria</taxon>
        <taxon>Euarchontoglires</taxon>
        <taxon>Primates</taxon>
        <taxon>Haplorrhini</taxon>
        <taxon>Catarrhini</taxon>
        <taxon>Cercopithecidae</taxon>
        <taxon>Colobinae</taxon>
        <taxon>Rhinopithecus</taxon>
    </lineage>
</organism>
<evidence type="ECO:0000313" key="2">
    <source>
        <dbReference type="Ensembl" id="ENSRBIP00000000973.1"/>
    </source>
</evidence>
<feature type="chain" id="PRO_5014447578" evidence="1">
    <location>
        <begin position="23"/>
        <end position="114"/>
    </location>
</feature>
<dbReference type="Ensembl" id="ENSRBIT00000005556.1">
    <property type="protein sequence ID" value="ENSRBIP00000000973.1"/>
    <property type="gene ID" value="ENSRBIG00000005121.1"/>
</dbReference>
<accession>A0A2K6JPL3</accession>
<keyword evidence="1" id="KW-0732">Signal</keyword>
<reference evidence="2" key="3">
    <citation type="submission" date="2025-09" db="UniProtKB">
        <authorList>
            <consortium name="Ensembl"/>
        </authorList>
    </citation>
    <scope>IDENTIFICATION</scope>
</reference>
<sequence length="114" mass="12299">MEFQNIYIQMLLVGLCVSACQPVMPRATLWGHLGPAWVLVPWTPRACGQAAPRRGHVASDHKSRAALLPAPPGFTALLVFSERQQNSIHSDSKGGIGLDVLGMSQPVPTLYVNV</sequence>
<keyword evidence="3" id="KW-1185">Reference proteome</keyword>
<name>A0A2K6JPL3_RHIBE</name>
<feature type="signal peptide" evidence="1">
    <location>
        <begin position="1"/>
        <end position="22"/>
    </location>
</feature>
<evidence type="ECO:0000256" key="1">
    <source>
        <dbReference type="SAM" id="SignalP"/>
    </source>
</evidence>